<dbReference type="STRING" id="1159017.SAMN02927930_01760"/>
<organism evidence="1 2">
    <name type="scientific">Pseudidiomarina indica</name>
    <dbReference type="NCBI Taxonomy" id="1159017"/>
    <lineage>
        <taxon>Bacteria</taxon>
        <taxon>Pseudomonadati</taxon>
        <taxon>Pseudomonadota</taxon>
        <taxon>Gammaproteobacteria</taxon>
        <taxon>Alteromonadales</taxon>
        <taxon>Idiomarinaceae</taxon>
        <taxon>Pseudidiomarina</taxon>
    </lineage>
</organism>
<gene>
    <name evidence="1" type="ORF">SAMN02927930_01760</name>
</gene>
<sequence length="252" mass="28295">MLAPWPQSVSSLGHQCGVRTATAVYIPVSDRQAAWSLLSAWQEHPLAHFYGCFDLHYYLPTELHCAPQGVRQRLHCQWNSPQSPLSSAAPQLLLVANQDWGIAHSSPQQIVMPSTGSVALLGHEIGHWLGLVDEYAMSPELAEPFCHGHYQHPSLNVVVTTQQQMTATELQAFWKRLPWHRAVSEWQQLGVEQEDGQWQLGSPEGIIGLHAVATCATVPNHYAWRPVPEMTPMQYHDIGVWPDLYLQLSKPH</sequence>
<evidence type="ECO:0000313" key="1">
    <source>
        <dbReference type="EMBL" id="SDB45956.1"/>
    </source>
</evidence>
<reference evidence="2" key="1">
    <citation type="submission" date="2016-10" db="EMBL/GenBank/DDBJ databases">
        <authorList>
            <person name="Varghese N."/>
            <person name="Submissions S."/>
        </authorList>
    </citation>
    <scope>NUCLEOTIDE SEQUENCE [LARGE SCALE GENOMIC DNA]</scope>
    <source>
        <strain evidence="2">CGMCC 1.10824</strain>
    </source>
</reference>
<proteinExistence type="predicted"/>
<dbReference type="OrthoDB" id="6313889at2"/>
<dbReference type="EMBL" id="FMXN01000011">
    <property type="protein sequence ID" value="SDB45956.1"/>
    <property type="molecule type" value="Genomic_DNA"/>
</dbReference>
<dbReference type="AlphaFoldDB" id="A0A1G6DLE7"/>
<keyword evidence="2" id="KW-1185">Reference proteome</keyword>
<accession>A0A1G6DLE7</accession>
<name>A0A1G6DLE7_9GAMM</name>
<dbReference type="RefSeq" id="WP_092593692.1">
    <property type="nucleotide sequence ID" value="NZ_FMXN01000011.1"/>
</dbReference>
<dbReference type="Proteomes" id="UP000199626">
    <property type="component" value="Unassembled WGS sequence"/>
</dbReference>
<protein>
    <submittedName>
        <fullName evidence="1">Uncharacterized protein</fullName>
    </submittedName>
</protein>
<evidence type="ECO:0000313" key="2">
    <source>
        <dbReference type="Proteomes" id="UP000199626"/>
    </source>
</evidence>